<sequence length="103" mass="12050">MIAVIFEAKLHPNQQARYLALAADLKPLLTDISGFISIERFKSLSDEEKLLSLSWWENEEAVLEWKRNVLHAEAQQEGRKSIFSFYKISIVNMVREYSFTKDK</sequence>
<dbReference type="InterPro" id="IPR007138">
    <property type="entry name" value="ABM_dom"/>
</dbReference>
<dbReference type="OrthoDB" id="9797060at2"/>
<dbReference type="Gene3D" id="3.30.70.100">
    <property type="match status" value="1"/>
</dbReference>
<evidence type="ECO:0000259" key="1">
    <source>
        <dbReference type="PROSITE" id="PS51725"/>
    </source>
</evidence>
<dbReference type="PANTHER" id="PTHR37811">
    <property type="entry name" value="BLL5343 PROTEIN"/>
    <property type="match status" value="1"/>
</dbReference>
<dbReference type="InterPro" id="IPR011008">
    <property type="entry name" value="Dimeric_a/b-barrel"/>
</dbReference>
<reference evidence="2 3" key="1">
    <citation type="journal article" date="2012" name="BMC Genomics">
        <title>Comparative genomics of bacteria in the genus Providencia isolated from wild Drosophila melanogaster.</title>
        <authorList>
            <person name="Galac M.R."/>
            <person name="Lazzaro B.P."/>
        </authorList>
    </citation>
    <scope>NUCLEOTIDE SEQUENCE [LARGE SCALE GENOMIC DNA]</scope>
    <source>
        <strain evidence="2 3">DSM 19968</strain>
    </source>
</reference>
<dbReference type="STRING" id="1141662.OOA_00260"/>
<evidence type="ECO:0000313" key="3">
    <source>
        <dbReference type="Proteomes" id="UP000009336"/>
    </source>
</evidence>
<dbReference type="EMBL" id="AKKL01000001">
    <property type="protein sequence ID" value="EKT65576.1"/>
    <property type="molecule type" value="Genomic_DNA"/>
</dbReference>
<dbReference type="AlphaFoldDB" id="K8X084"/>
<dbReference type="HOGENOM" id="CLU_127039_0_1_6"/>
<dbReference type="PROSITE" id="PS51725">
    <property type="entry name" value="ABM"/>
    <property type="match status" value="1"/>
</dbReference>
<feature type="domain" description="ABM" evidence="1">
    <location>
        <begin position="2"/>
        <end position="91"/>
    </location>
</feature>
<name>K8X084_9GAMM</name>
<dbReference type="RefSeq" id="WP_008910104.1">
    <property type="nucleotide sequence ID" value="NZ_KB233222.1"/>
</dbReference>
<dbReference type="Pfam" id="PF03992">
    <property type="entry name" value="ABM"/>
    <property type="match status" value="1"/>
</dbReference>
<proteinExistence type="predicted"/>
<dbReference type="PATRIC" id="fig|1141662.3.peg.53"/>
<organism evidence="2 3">
    <name type="scientific">Providencia burhodogranariea DSM 19968</name>
    <dbReference type="NCBI Taxonomy" id="1141662"/>
    <lineage>
        <taxon>Bacteria</taxon>
        <taxon>Pseudomonadati</taxon>
        <taxon>Pseudomonadota</taxon>
        <taxon>Gammaproteobacteria</taxon>
        <taxon>Enterobacterales</taxon>
        <taxon>Morganellaceae</taxon>
        <taxon>Providencia</taxon>
    </lineage>
</organism>
<dbReference type="PANTHER" id="PTHR37811:SF2">
    <property type="entry name" value="ABM DOMAIN-CONTAINING PROTEIN"/>
    <property type="match status" value="1"/>
</dbReference>
<dbReference type="Proteomes" id="UP000009336">
    <property type="component" value="Unassembled WGS sequence"/>
</dbReference>
<gene>
    <name evidence="2" type="ORF">OOA_00260</name>
</gene>
<dbReference type="SUPFAM" id="SSF54909">
    <property type="entry name" value="Dimeric alpha+beta barrel"/>
    <property type="match status" value="1"/>
</dbReference>
<dbReference type="InterPro" id="IPR052936">
    <property type="entry name" value="Jasmonate_Hydroxylase-like"/>
</dbReference>
<comment type="caution">
    <text evidence="2">The sequence shown here is derived from an EMBL/GenBank/DDBJ whole genome shotgun (WGS) entry which is preliminary data.</text>
</comment>
<accession>K8X084</accession>
<dbReference type="eggNOG" id="COG2329">
    <property type="taxonomic scope" value="Bacteria"/>
</dbReference>
<evidence type="ECO:0000313" key="2">
    <source>
        <dbReference type="EMBL" id="EKT65576.1"/>
    </source>
</evidence>
<keyword evidence="3" id="KW-1185">Reference proteome</keyword>
<protein>
    <recommendedName>
        <fullName evidence="1">ABM domain-containing protein</fullName>
    </recommendedName>
</protein>